<dbReference type="SUPFAM" id="SSF53850">
    <property type="entry name" value="Periplasmic binding protein-like II"/>
    <property type="match status" value="1"/>
</dbReference>
<evidence type="ECO:0000256" key="2">
    <source>
        <dbReference type="ARBA" id="ARBA00022448"/>
    </source>
</evidence>
<dbReference type="Gene3D" id="3.40.190.10">
    <property type="entry name" value="Periplasmic binding protein-like II"/>
    <property type="match status" value="2"/>
</dbReference>
<evidence type="ECO:0000313" key="5">
    <source>
        <dbReference type="EMBL" id="BBI31556.1"/>
    </source>
</evidence>
<keyword evidence="4" id="KW-0732">Signal</keyword>
<dbReference type="InterPro" id="IPR006059">
    <property type="entry name" value="SBP"/>
</dbReference>
<dbReference type="PANTHER" id="PTHR43649">
    <property type="entry name" value="ARABINOSE-BINDING PROTEIN-RELATED"/>
    <property type="match status" value="1"/>
</dbReference>
<organism evidence="5 6">
    <name type="scientific">Cohnella abietis</name>
    <dbReference type="NCBI Taxonomy" id="2507935"/>
    <lineage>
        <taxon>Bacteria</taxon>
        <taxon>Bacillati</taxon>
        <taxon>Bacillota</taxon>
        <taxon>Bacilli</taxon>
        <taxon>Bacillales</taxon>
        <taxon>Paenibacillaceae</taxon>
        <taxon>Cohnella</taxon>
    </lineage>
</organism>
<dbReference type="PANTHER" id="PTHR43649:SF29">
    <property type="entry name" value="OSMOPROTECTIVE COMPOUNDS-BINDING PROTEIN GGTB"/>
    <property type="match status" value="1"/>
</dbReference>
<evidence type="ECO:0000256" key="4">
    <source>
        <dbReference type="SAM" id="SignalP"/>
    </source>
</evidence>
<dbReference type="Proteomes" id="UP000289856">
    <property type="component" value="Chromosome"/>
</dbReference>
<evidence type="ECO:0008006" key="7">
    <source>
        <dbReference type="Google" id="ProtNLM"/>
    </source>
</evidence>
<feature type="compositionally biased region" description="Low complexity" evidence="3">
    <location>
        <begin position="30"/>
        <end position="52"/>
    </location>
</feature>
<evidence type="ECO:0000313" key="6">
    <source>
        <dbReference type="Proteomes" id="UP000289856"/>
    </source>
</evidence>
<dbReference type="KEGG" id="cohn:KCTCHS21_09550"/>
<keyword evidence="2" id="KW-0813">Transport</keyword>
<dbReference type="RefSeq" id="WP_157993950.1">
    <property type="nucleotide sequence ID" value="NZ_AP019400.1"/>
</dbReference>
<protein>
    <recommendedName>
        <fullName evidence="7">ABC transporter substrate-binding protein</fullName>
    </recommendedName>
</protein>
<reference evidence="5 6" key="1">
    <citation type="submission" date="2019-01" db="EMBL/GenBank/DDBJ databases">
        <title>Complete genome sequence of Cohnella hallensis HS21 isolated from Korean fir (Abies koreana) rhizospheric soil.</title>
        <authorList>
            <person name="Jiang L."/>
            <person name="Kang S.W."/>
            <person name="Kim S."/>
            <person name="Jung J."/>
            <person name="Kim C.Y."/>
            <person name="Kim D.H."/>
            <person name="Kim S.W."/>
            <person name="Lee J."/>
        </authorList>
    </citation>
    <scope>NUCLEOTIDE SEQUENCE [LARGE SCALE GENOMIC DNA]</scope>
    <source>
        <strain evidence="5 6">HS21</strain>
    </source>
</reference>
<gene>
    <name evidence="5" type="ORF">KCTCHS21_09550</name>
</gene>
<feature type="region of interest" description="Disordered" evidence="3">
    <location>
        <begin position="30"/>
        <end position="56"/>
    </location>
</feature>
<evidence type="ECO:0000256" key="1">
    <source>
        <dbReference type="ARBA" id="ARBA00008520"/>
    </source>
</evidence>
<sequence length="458" mass="49419">MRGNITKRTLLMSVIVLTMILLAACGNSNKNSNSSASPSESSPAASTENASPSAPPEKVTLKALMHTSWLKGGMEAVLKDAAEKEGITLQIEKLPEGVDGDNLIKTRFATNDKPDLLFFYSGINESVGLGKPEEQFVPQDDQPWMANFDKKVWTGVFDSSGTFYAAPYGGSNLAVMLFNKKVFESLNLQIPTTMAEFWAASEVISKAGKVPVFLSAKDAWTLQIATHQSGAAEDLLQEKTDNIHTNKGTVSDYVAQRQGITFLKDVVDKKYVNKDFLSDTYDNAQKALANGDAAMYPMATWVMTDIAAKYPDQTNDIGAFLIPFNDGAKEIAGVYPPNAVYVVKGSKEEAAQRFINYFESIETQNIYFGAEGGIPAIKGVTNTLLTPAELDAQKFAEAGKAGPIAVSPSKGITAYAAGDYPAFLQDLVAGAKTPEQVQEAMQKELVKNAKAKADPNFK</sequence>
<feature type="chain" id="PRO_5039714081" description="ABC transporter substrate-binding protein" evidence="4">
    <location>
        <begin position="24"/>
        <end position="458"/>
    </location>
</feature>
<dbReference type="PROSITE" id="PS51257">
    <property type="entry name" value="PROKAR_LIPOPROTEIN"/>
    <property type="match status" value="1"/>
</dbReference>
<keyword evidence="6" id="KW-1185">Reference proteome</keyword>
<name>A0A3T1D0E0_9BACL</name>
<proteinExistence type="inferred from homology"/>
<dbReference type="Pfam" id="PF01547">
    <property type="entry name" value="SBP_bac_1"/>
    <property type="match status" value="1"/>
</dbReference>
<feature type="signal peptide" evidence="4">
    <location>
        <begin position="1"/>
        <end position="23"/>
    </location>
</feature>
<dbReference type="AlphaFoldDB" id="A0A3T1D0E0"/>
<dbReference type="OrthoDB" id="9798191at2"/>
<comment type="similarity">
    <text evidence="1">Belongs to the bacterial solute-binding protein 1 family.</text>
</comment>
<accession>A0A3T1D0E0</accession>
<evidence type="ECO:0000256" key="3">
    <source>
        <dbReference type="SAM" id="MobiDB-lite"/>
    </source>
</evidence>
<dbReference type="EMBL" id="AP019400">
    <property type="protein sequence ID" value="BBI31556.1"/>
    <property type="molecule type" value="Genomic_DNA"/>
</dbReference>
<dbReference type="InterPro" id="IPR050490">
    <property type="entry name" value="Bact_solute-bd_prot1"/>
</dbReference>